<dbReference type="AlphaFoldDB" id="G0NDA0"/>
<protein>
    <recommendedName>
        <fullName evidence="1">NTF2-like domain-containing protein</fullName>
    </recommendedName>
</protein>
<dbReference type="InParanoid" id="G0NDA0"/>
<dbReference type="EMBL" id="GL379867">
    <property type="protein sequence ID" value="EGT58281.1"/>
    <property type="molecule type" value="Genomic_DNA"/>
</dbReference>
<evidence type="ECO:0000313" key="2">
    <source>
        <dbReference type="EMBL" id="EGT58281.1"/>
    </source>
</evidence>
<keyword evidence="3" id="KW-1185">Reference proteome</keyword>
<organism evidence="3">
    <name type="scientific">Caenorhabditis brenneri</name>
    <name type="common">Nematode worm</name>
    <dbReference type="NCBI Taxonomy" id="135651"/>
    <lineage>
        <taxon>Eukaryota</taxon>
        <taxon>Metazoa</taxon>
        <taxon>Ecdysozoa</taxon>
        <taxon>Nematoda</taxon>
        <taxon>Chromadorea</taxon>
        <taxon>Rhabditida</taxon>
        <taxon>Rhabditina</taxon>
        <taxon>Rhabditomorpha</taxon>
        <taxon>Rhabditoidea</taxon>
        <taxon>Rhabditidae</taxon>
        <taxon>Peloderinae</taxon>
        <taxon>Caenorhabditis</taxon>
    </lineage>
</organism>
<feature type="domain" description="NTF2-like" evidence="1">
    <location>
        <begin position="3"/>
        <end position="109"/>
    </location>
</feature>
<dbReference type="Pfam" id="PF26530">
    <property type="entry name" value="NTF2_3"/>
    <property type="match status" value="1"/>
</dbReference>
<name>G0NDA0_CAEBE</name>
<dbReference type="HOGENOM" id="CLU_2160616_0_0_1"/>
<reference evidence="3" key="1">
    <citation type="submission" date="2011-07" db="EMBL/GenBank/DDBJ databases">
        <authorList>
            <consortium name="Caenorhabditis brenneri Sequencing and Analysis Consortium"/>
            <person name="Wilson R.K."/>
        </authorList>
    </citation>
    <scope>NUCLEOTIDE SEQUENCE [LARGE SCALE GENOMIC DNA]</scope>
    <source>
        <strain evidence="3">PB2801</strain>
    </source>
</reference>
<evidence type="ECO:0000313" key="3">
    <source>
        <dbReference type="Proteomes" id="UP000008068"/>
    </source>
</evidence>
<dbReference type="InterPro" id="IPR058721">
    <property type="entry name" value="NTF2_3"/>
</dbReference>
<accession>G0NDA0</accession>
<gene>
    <name evidence="2" type="ORF">CAEBREN_11808</name>
</gene>
<proteinExistence type="predicted"/>
<dbReference type="Proteomes" id="UP000008068">
    <property type="component" value="Unassembled WGS sequence"/>
</dbReference>
<evidence type="ECO:0000259" key="1">
    <source>
        <dbReference type="Pfam" id="PF26530"/>
    </source>
</evidence>
<dbReference type="FunCoup" id="G0NDA0">
    <property type="interactions" value="226"/>
</dbReference>
<dbReference type="STRING" id="135651.G0NDA0"/>
<dbReference type="PANTHER" id="PTHR33940">
    <property type="entry name" value="PROTEIN CBG13625"/>
    <property type="match status" value="1"/>
</dbReference>
<dbReference type="PANTHER" id="PTHR33940:SF1">
    <property type="entry name" value="APOLIPOPHORIN-RELATED"/>
    <property type="match status" value="1"/>
</dbReference>
<sequence length="111" mass="12632">MTTCLSFLNQLTKSIASRNATEIKKHFYRSFDYMGCKKRYYLDDVVAKLSELPFQQGVFAILGSQRYYVDGYIAFNATIHGLFARPTKSEFVLFLHIGTLLTGNVIDCSVI</sequence>